<dbReference type="EMBL" id="PGOL01001870">
    <property type="protein sequence ID" value="PKI53234.1"/>
    <property type="molecule type" value="Genomic_DNA"/>
</dbReference>
<organism evidence="3 4">
    <name type="scientific">Punica granatum</name>
    <name type="common">Pomegranate</name>
    <dbReference type="NCBI Taxonomy" id="22663"/>
    <lineage>
        <taxon>Eukaryota</taxon>
        <taxon>Viridiplantae</taxon>
        <taxon>Streptophyta</taxon>
        <taxon>Embryophyta</taxon>
        <taxon>Tracheophyta</taxon>
        <taxon>Spermatophyta</taxon>
        <taxon>Magnoliopsida</taxon>
        <taxon>eudicotyledons</taxon>
        <taxon>Gunneridae</taxon>
        <taxon>Pentapetalae</taxon>
        <taxon>rosids</taxon>
        <taxon>malvids</taxon>
        <taxon>Myrtales</taxon>
        <taxon>Lythraceae</taxon>
        <taxon>Punica</taxon>
    </lineage>
</organism>
<feature type="non-terminal residue" evidence="3">
    <location>
        <position position="194"/>
    </location>
</feature>
<dbReference type="AlphaFoldDB" id="A0A2I0JAF7"/>
<evidence type="ECO:0000313" key="4">
    <source>
        <dbReference type="Proteomes" id="UP000233551"/>
    </source>
</evidence>
<comment type="caution">
    <text evidence="3">The sequence shown here is derived from an EMBL/GenBank/DDBJ whole genome shotgun (WGS) entry which is preliminary data.</text>
</comment>
<evidence type="ECO:0000256" key="1">
    <source>
        <dbReference type="SAM" id="MobiDB-lite"/>
    </source>
</evidence>
<proteinExistence type="predicted"/>
<reference evidence="3 4" key="1">
    <citation type="submission" date="2017-11" db="EMBL/GenBank/DDBJ databases">
        <title>De-novo sequencing of pomegranate (Punica granatum L.) genome.</title>
        <authorList>
            <person name="Akparov Z."/>
            <person name="Amiraslanov A."/>
            <person name="Hajiyeva S."/>
            <person name="Abbasov M."/>
            <person name="Kaur K."/>
            <person name="Hamwieh A."/>
            <person name="Solovyev V."/>
            <person name="Salamov A."/>
            <person name="Braich B."/>
            <person name="Kosarev P."/>
            <person name="Mahmoud A."/>
            <person name="Hajiyev E."/>
            <person name="Babayeva S."/>
            <person name="Izzatullayeva V."/>
            <person name="Mammadov A."/>
            <person name="Mammadov A."/>
            <person name="Sharifova S."/>
            <person name="Ojaghi J."/>
            <person name="Eynullazada K."/>
            <person name="Bayramov B."/>
            <person name="Abdulazimova A."/>
            <person name="Shahmuradov I."/>
        </authorList>
    </citation>
    <scope>NUCLEOTIDE SEQUENCE [LARGE SCALE GENOMIC DNA]</scope>
    <source>
        <strain evidence="4">cv. AG2017</strain>
        <tissue evidence="3">Leaf</tissue>
    </source>
</reference>
<sequence>MAPLTCLRKFHWLSLSTWQPINAVLCNSRPETFEKTSPSPLPRSRVKTTRSLPIMEAHQAPPPTSSEISAKPIVSLSLSLSLPARQSDRTPSSGAFALDRTVAPSGPPSLTRRKSAPAAAGSKSSSSAPTRVIYREAKQASGSGYPFWQQTWFIGLLFLMAIGFFALAVFLFFGLDLEQGSPSPSHAAASEGVE</sequence>
<feature type="region of interest" description="Disordered" evidence="1">
    <location>
        <begin position="31"/>
        <end position="52"/>
    </location>
</feature>
<feature type="transmembrane region" description="Helical" evidence="2">
    <location>
        <begin position="152"/>
        <end position="175"/>
    </location>
</feature>
<evidence type="ECO:0000256" key="2">
    <source>
        <dbReference type="SAM" id="Phobius"/>
    </source>
</evidence>
<gene>
    <name evidence="3" type="ORF">CRG98_026366</name>
</gene>
<keyword evidence="2" id="KW-1133">Transmembrane helix</keyword>
<keyword evidence="2" id="KW-0472">Membrane</keyword>
<dbReference type="STRING" id="22663.A0A2I0JAF7"/>
<keyword evidence="2" id="KW-0812">Transmembrane</keyword>
<name>A0A2I0JAF7_PUNGR</name>
<accession>A0A2I0JAF7</accession>
<protein>
    <submittedName>
        <fullName evidence="3">Uncharacterized protein</fullName>
    </submittedName>
</protein>
<keyword evidence="4" id="KW-1185">Reference proteome</keyword>
<evidence type="ECO:0000313" key="3">
    <source>
        <dbReference type="EMBL" id="PKI53234.1"/>
    </source>
</evidence>
<dbReference type="Proteomes" id="UP000233551">
    <property type="component" value="Unassembled WGS sequence"/>
</dbReference>
<feature type="region of interest" description="Disordered" evidence="1">
    <location>
        <begin position="84"/>
        <end position="127"/>
    </location>
</feature>
<feature type="compositionally biased region" description="Low complexity" evidence="1">
    <location>
        <begin position="116"/>
        <end position="127"/>
    </location>
</feature>